<dbReference type="EMBL" id="MU167234">
    <property type="protein sequence ID" value="KAG0148673.1"/>
    <property type="molecule type" value="Genomic_DNA"/>
</dbReference>
<sequence>MIVGTVSQRQATAINSALSKITVKKLLDSNTWYTWSDGIVLGLVGAMYDQYLKSNDMPAGEDENLHSVIQKCLVTWMISNMNQTESDRALAYLTSYDDQGEKSINYKPALMWKKMRDYHASQSIYKQMSLRDALDQTRQGISRDLLKHIDDWQLRLKALLEARETISEEEMCSRLARSLNSKWREKATDYIELGFNKLDTLITKLKRAYELQSSINSNQTLSNSHLHPNEEHEYPECDKSTYRRMRCTPKRCDGGDHHSPEDCFKLPQNSHKLKEWEEEKKAMGQWHQYLPRGQD</sequence>
<accession>A0A9P6TFD7</accession>
<organism evidence="1 2">
    <name type="scientific">Cronartium quercuum f. sp. fusiforme G11</name>
    <dbReference type="NCBI Taxonomy" id="708437"/>
    <lineage>
        <taxon>Eukaryota</taxon>
        <taxon>Fungi</taxon>
        <taxon>Dikarya</taxon>
        <taxon>Basidiomycota</taxon>
        <taxon>Pucciniomycotina</taxon>
        <taxon>Pucciniomycetes</taxon>
        <taxon>Pucciniales</taxon>
        <taxon>Coleosporiaceae</taxon>
        <taxon>Cronartium</taxon>
    </lineage>
</organism>
<evidence type="ECO:0000313" key="1">
    <source>
        <dbReference type="EMBL" id="KAG0148673.1"/>
    </source>
</evidence>
<protein>
    <submittedName>
        <fullName evidence="1">Uncharacterized protein</fullName>
    </submittedName>
</protein>
<proteinExistence type="predicted"/>
<comment type="caution">
    <text evidence="1">The sequence shown here is derived from an EMBL/GenBank/DDBJ whole genome shotgun (WGS) entry which is preliminary data.</text>
</comment>
<name>A0A9P6TFD7_9BASI</name>
<dbReference type="AlphaFoldDB" id="A0A9P6TFD7"/>
<evidence type="ECO:0000313" key="2">
    <source>
        <dbReference type="Proteomes" id="UP000886653"/>
    </source>
</evidence>
<keyword evidence="2" id="KW-1185">Reference proteome</keyword>
<reference evidence="1" key="1">
    <citation type="submission" date="2013-11" db="EMBL/GenBank/DDBJ databases">
        <title>Genome sequence of the fusiform rust pathogen reveals effectors for host alternation and coevolution with pine.</title>
        <authorList>
            <consortium name="DOE Joint Genome Institute"/>
            <person name="Smith K."/>
            <person name="Pendleton A."/>
            <person name="Kubisiak T."/>
            <person name="Anderson C."/>
            <person name="Salamov A."/>
            <person name="Aerts A."/>
            <person name="Riley R."/>
            <person name="Clum A."/>
            <person name="Lindquist E."/>
            <person name="Ence D."/>
            <person name="Campbell M."/>
            <person name="Kronenberg Z."/>
            <person name="Feau N."/>
            <person name="Dhillon B."/>
            <person name="Hamelin R."/>
            <person name="Burleigh J."/>
            <person name="Smith J."/>
            <person name="Yandell M."/>
            <person name="Nelson C."/>
            <person name="Grigoriev I."/>
            <person name="Davis J."/>
        </authorList>
    </citation>
    <scope>NUCLEOTIDE SEQUENCE</scope>
    <source>
        <strain evidence="1">G11</strain>
    </source>
</reference>
<dbReference type="Proteomes" id="UP000886653">
    <property type="component" value="Unassembled WGS sequence"/>
</dbReference>
<dbReference type="OrthoDB" id="10595075at2759"/>
<gene>
    <name evidence="1" type="ORF">CROQUDRAFT_41031</name>
</gene>